<reference evidence="2" key="2">
    <citation type="journal article" date="2007" name="Science">
        <title>Draft genome sequence of the sexually transmitted pathogen Trichomonas vaginalis.</title>
        <authorList>
            <person name="Carlton J.M."/>
            <person name="Hirt R.P."/>
            <person name="Silva J.C."/>
            <person name="Delcher A.L."/>
            <person name="Schatz M."/>
            <person name="Zhao Q."/>
            <person name="Wortman J.R."/>
            <person name="Bidwell S.L."/>
            <person name="Alsmark U.C.M."/>
            <person name="Besteiro S."/>
            <person name="Sicheritz-Ponten T."/>
            <person name="Noel C.J."/>
            <person name="Dacks J.B."/>
            <person name="Foster P.G."/>
            <person name="Simillion C."/>
            <person name="Van de Peer Y."/>
            <person name="Miranda-Saavedra D."/>
            <person name="Barton G.J."/>
            <person name="Westrop G.D."/>
            <person name="Mueller S."/>
            <person name="Dessi D."/>
            <person name="Fiori P.L."/>
            <person name="Ren Q."/>
            <person name="Paulsen I."/>
            <person name="Zhang H."/>
            <person name="Bastida-Corcuera F.D."/>
            <person name="Simoes-Barbosa A."/>
            <person name="Brown M.T."/>
            <person name="Hayes R.D."/>
            <person name="Mukherjee M."/>
            <person name="Okumura C.Y."/>
            <person name="Schneider R."/>
            <person name="Smith A.J."/>
            <person name="Vanacova S."/>
            <person name="Villalvazo M."/>
            <person name="Haas B.J."/>
            <person name="Pertea M."/>
            <person name="Feldblyum T.V."/>
            <person name="Utterback T.R."/>
            <person name="Shu C.L."/>
            <person name="Osoegawa K."/>
            <person name="de Jong P.J."/>
            <person name="Hrdy I."/>
            <person name="Horvathova L."/>
            <person name="Zubacova Z."/>
            <person name="Dolezal P."/>
            <person name="Malik S.B."/>
            <person name="Logsdon J.M. Jr."/>
            <person name="Henze K."/>
            <person name="Gupta A."/>
            <person name="Wang C.C."/>
            <person name="Dunne R.L."/>
            <person name="Upcroft J.A."/>
            <person name="Upcroft P."/>
            <person name="White O."/>
            <person name="Salzberg S.L."/>
            <person name="Tang P."/>
            <person name="Chiu C.-H."/>
            <person name="Lee Y.-S."/>
            <person name="Embley T.M."/>
            <person name="Coombs G.H."/>
            <person name="Mottram J.C."/>
            <person name="Tachezy J."/>
            <person name="Fraser-Liggett C.M."/>
            <person name="Johnson P.J."/>
        </authorList>
    </citation>
    <scope>NUCLEOTIDE SEQUENCE [LARGE SCALE GENOMIC DNA]</scope>
    <source>
        <strain evidence="2">G3</strain>
    </source>
</reference>
<keyword evidence="3" id="KW-1185">Reference proteome</keyword>
<dbReference type="InParanoid" id="A2E3V6"/>
<evidence type="ECO:0000256" key="1">
    <source>
        <dbReference type="SAM" id="MobiDB-lite"/>
    </source>
</evidence>
<dbReference type="Proteomes" id="UP000001542">
    <property type="component" value="Unassembled WGS sequence"/>
</dbReference>
<evidence type="ECO:0000313" key="3">
    <source>
        <dbReference type="Proteomes" id="UP000001542"/>
    </source>
</evidence>
<dbReference type="OrthoDB" id="9999986at2759"/>
<accession>A2E3V6</accession>
<name>A2E3V6_TRIV3</name>
<protein>
    <submittedName>
        <fullName evidence="2">Uncharacterized protein</fullName>
    </submittedName>
</protein>
<dbReference type="VEuPathDB" id="TrichDB:TVAGG3_0146740"/>
<dbReference type="EMBL" id="DS113298">
    <property type="protein sequence ID" value="EAY12611.1"/>
    <property type="molecule type" value="Genomic_DNA"/>
</dbReference>
<gene>
    <name evidence="2" type="ORF">TVAG_074390</name>
</gene>
<feature type="region of interest" description="Disordered" evidence="1">
    <location>
        <begin position="1"/>
        <end position="61"/>
    </location>
</feature>
<dbReference type="RefSeq" id="XP_001324834.1">
    <property type="nucleotide sequence ID" value="XM_001324799.1"/>
</dbReference>
<reference evidence="2" key="1">
    <citation type="submission" date="2006-10" db="EMBL/GenBank/DDBJ databases">
        <authorList>
            <person name="Amadeo P."/>
            <person name="Zhao Q."/>
            <person name="Wortman J."/>
            <person name="Fraser-Liggett C."/>
            <person name="Carlton J."/>
        </authorList>
    </citation>
    <scope>NUCLEOTIDE SEQUENCE</scope>
    <source>
        <strain evidence="2">G3</strain>
    </source>
</reference>
<sequence length="280" mass="32261">MPSPRSKSRHLYTPRHDEEEDQDQKPTSFEADVAETIAKKQEEEDREKEKQATKSPDSKKEKELASFNRLIAISNKTVREAYLESTLATFASTEPDQKAKLTKFEQLSNLSKNASYYDFINHLVTNQMAPSYGNSELQDEVESWCMDSLMQLSAKDINFIISGFPSTGKSSTLYSLSTILFRKIQQSASNGTFLFFPMNFQKYTLEFNSITQIYLLQILLMLHVTAIMPLHHLYQFYANGLFPFQHPQLSLHSHNFQSTYMELISRQSNSLTSQFLIFAK</sequence>
<organism evidence="2 3">
    <name type="scientific">Trichomonas vaginalis (strain ATCC PRA-98 / G3)</name>
    <dbReference type="NCBI Taxonomy" id="412133"/>
    <lineage>
        <taxon>Eukaryota</taxon>
        <taxon>Metamonada</taxon>
        <taxon>Parabasalia</taxon>
        <taxon>Trichomonadida</taxon>
        <taxon>Trichomonadidae</taxon>
        <taxon>Trichomonas</taxon>
    </lineage>
</organism>
<dbReference type="AlphaFoldDB" id="A2E3V6"/>
<feature type="compositionally biased region" description="Basic residues" evidence="1">
    <location>
        <begin position="1"/>
        <end position="13"/>
    </location>
</feature>
<proteinExistence type="predicted"/>
<feature type="compositionally biased region" description="Basic and acidic residues" evidence="1">
    <location>
        <begin position="37"/>
        <end position="61"/>
    </location>
</feature>
<dbReference type="VEuPathDB" id="TrichDB:TVAG_074390"/>
<dbReference type="KEGG" id="tva:4770583"/>
<evidence type="ECO:0000313" key="2">
    <source>
        <dbReference type="EMBL" id="EAY12611.1"/>
    </source>
</evidence>